<proteinExistence type="predicted"/>
<feature type="compositionally biased region" description="Low complexity" evidence="1">
    <location>
        <begin position="57"/>
        <end position="69"/>
    </location>
</feature>
<dbReference type="InterPro" id="IPR037056">
    <property type="entry name" value="RNase_H1_N_sf"/>
</dbReference>
<dbReference type="InterPro" id="IPR009027">
    <property type="entry name" value="Ribosomal_bL9/RNase_H1_N"/>
</dbReference>
<dbReference type="Pfam" id="PF01693">
    <property type="entry name" value="Cauli_VI"/>
    <property type="match status" value="1"/>
</dbReference>
<organism evidence="3 4">
    <name type="scientific">Armillaria borealis</name>
    <dbReference type="NCBI Taxonomy" id="47425"/>
    <lineage>
        <taxon>Eukaryota</taxon>
        <taxon>Fungi</taxon>
        <taxon>Dikarya</taxon>
        <taxon>Basidiomycota</taxon>
        <taxon>Agaricomycotina</taxon>
        <taxon>Agaricomycetes</taxon>
        <taxon>Agaricomycetidae</taxon>
        <taxon>Agaricales</taxon>
        <taxon>Marasmiineae</taxon>
        <taxon>Physalacriaceae</taxon>
        <taxon>Armillaria</taxon>
    </lineage>
</organism>
<sequence length="213" mass="21773">MTCHKSNAQSSASADVDVLLRFIESLSLSDIEANDIVRVVLQNTVAPPSSGGGGGASAPAPSGSSRRVAPPNPGPPIVTSVTCLGVDFAYHVPVPGAEGPFYIVTRGTDVGIFSGWEETAPLVLNVSGCSYRGVPSYDDGIQCVESALARGKCALLPRPVRPPSPPAFFKRGPRGGPPAGGAGAGAAARKIPSILGPKWPTPSDGSKRFLVIF</sequence>
<dbReference type="EMBL" id="JAUEPT010000020">
    <property type="protein sequence ID" value="KAK0444173.1"/>
    <property type="molecule type" value="Genomic_DNA"/>
</dbReference>
<dbReference type="SUPFAM" id="SSF55658">
    <property type="entry name" value="L9 N-domain-like"/>
    <property type="match status" value="1"/>
</dbReference>
<reference evidence="3" key="1">
    <citation type="submission" date="2023-06" db="EMBL/GenBank/DDBJ databases">
        <authorList>
            <consortium name="Lawrence Berkeley National Laboratory"/>
            <person name="Ahrendt S."/>
            <person name="Sahu N."/>
            <person name="Indic B."/>
            <person name="Wong-Bajracharya J."/>
            <person name="Merenyi Z."/>
            <person name="Ke H.-M."/>
            <person name="Monk M."/>
            <person name="Kocsube S."/>
            <person name="Drula E."/>
            <person name="Lipzen A."/>
            <person name="Balint B."/>
            <person name="Henrissat B."/>
            <person name="Andreopoulos B."/>
            <person name="Martin F.M."/>
            <person name="Harder C.B."/>
            <person name="Rigling D."/>
            <person name="Ford K.L."/>
            <person name="Foster G.D."/>
            <person name="Pangilinan J."/>
            <person name="Papanicolaou A."/>
            <person name="Barry K."/>
            <person name="LaButti K."/>
            <person name="Viragh M."/>
            <person name="Koriabine M."/>
            <person name="Yan M."/>
            <person name="Riley R."/>
            <person name="Champramary S."/>
            <person name="Plett K.L."/>
            <person name="Tsai I.J."/>
            <person name="Slot J."/>
            <person name="Sipos G."/>
            <person name="Plett J."/>
            <person name="Nagy L.G."/>
            <person name="Grigoriev I.V."/>
        </authorList>
    </citation>
    <scope>NUCLEOTIDE SEQUENCE</scope>
    <source>
        <strain evidence="3">FPL87.14</strain>
    </source>
</reference>
<name>A0AA39JK83_9AGAR</name>
<evidence type="ECO:0000313" key="4">
    <source>
        <dbReference type="Proteomes" id="UP001175226"/>
    </source>
</evidence>
<dbReference type="Proteomes" id="UP001175226">
    <property type="component" value="Unassembled WGS sequence"/>
</dbReference>
<evidence type="ECO:0000313" key="3">
    <source>
        <dbReference type="EMBL" id="KAK0444173.1"/>
    </source>
</evidence>
<dbReference type="Gene3D" id="3.40.970.10">
    <property type="entry name" value="Ribonuclease H1, N-terminal domain"/>
    <property type="match status" value="1"/>
</dbReference>
<feature type="domain" description="Ribonuclease H1 N-terminal" evidence="2">
    <location>
        <begin position="100"/>
        <end position="137"/>
    </location>
</feature>
<dbReference type="InterPro" id="IPR011320">
    <property type="entry name" value="RNase_H1_N"/>
</dbReference>
<protein>
    <recommendedName>
        <fullName evidence="2">Ribonuclease H1 N-terminal domain-containing protein</fullName>
    </recommendedName>
</protein>
<evidence type="ECO:0000259" key="2">
    <source>
        <dbReference type="Pfam" id="PF01693"/>
    </source>
</evidence>
<accession>A0AA39JK83</accession>
<dbReference type="AlphaFoldDB" id="A0AA39JK83"/>
<keyword evidence="4" id="KW-1185">Reference proteome</keyword>
<feature type="region of interest" description="Disordered" evidence="1">
    <location>
        <begin position="48"/>
        <end position="74"/>
    </location>
</feature>
<comment type="caution">
    <text evidence="3">The sequence shown here is derived from an EMBL/GenBank/DDBJ whole genome shotgun (WGS) entry which is preliminary data.</text>
</comment>
<gene>
    <name evidence="3" type="ORF">EV421DRAFT_1903281</name>
</gene>
<evidence type="ECO:0000256" key="1">
    <source>
        <dbReference type="SAM" id="MobiDB-lite"/>
    </source>
</evidence>